<dbReference type="OMA" id="HESMFRK"/>
<evidence type="ECO:0000313" key="3">
    <source>
        <dbReference type="EnsemblPlants" id="Solyc05g024377.1.1"/>
    </source>
</evidence>
<dbReference type="AlphaFoldDB" id="A0A3Q7GI55"/>
<evidence type="ECO:0000313" key="4">
    <source>
        <dbReference type="Proteomes" id="UP000004994"/>
    </source>
</evidence>
<dbReference type="InterPro" id="IPR000157">
    <property type="entry name" value="TIR_dom"/>
</dbReference>
<dbReference type="SUPFAM" id="SSF52200">
    <property type="entry name" value="Toll/Interleukin receptor TIR domain"/>
    <property type="match status" value="1"/>
</dbReference>
<dbReference type="EnsemblPlants" id="Solyc05g024377.1.1">
    <property type="protein sequence ID" value="Solyc05g024377.1.1"/>
    <property type="gene ID" value="Solyc05g024377.1"/>
</dbReference>
<organism evidence="3">
    <name type="scientific">Solanum lycopersicum</name>
    <name type="common">Tomato</name>
    <name type="synonym">Lycopersicon esculentum</name>
    <dbReference type="NCBI Taxonomy" id="4081"/>
    <lineage>
        <taxon>Eukaryota</taxon>
        <taxon>Viridiplantae</taxon>
        <taxon>Streptophyta</taxon>
        <taxon>Embryophyta</taxon>
        <taxon>Tracheophyta</taxon>
        <taxon>Spermatophyta</taxon>
        <taxon>Magnoliopsida</taxon>
        <taxon>eudicotyledons</taxon>
        <taxon>Gunneridae</taxon>
        <taxon>Pentapetalae</taxon>
        <taxon>asterids</taxon>
        <taxon>lamiids</taxon>
        <taxon>Solanales</taxon>
        <taxon>Solanaceae</taxon>
        <taxon>Solanoideae</taxon>
        <taxon>Solaneae</taxon>
        <taxon>Solanum</taxon>
        <taxon>Solanum subgen. Lycopersicon</taxon>
    </lineage>
</organism>
<dbReference type="GO" id="GO:0007165">
    <property type="term" value="P:signal transduction"/>
    <property type="evidence" value="ECO:0007669"/>
    <property type="project" value="InterPro"/>
</dbReference>
<dbReference type="InterPro" id="IPR035897">
    <property type="entry name" value="Toll_tir_struct_dom_sf"/>
</dbReference>
<dbReference type="Pfam" id="PF01582">
    <property type="entry name" value="TIR"/>
    <property type="match status" value="1"/>
</dbReference>
<protein>
    <recommendedName>
        <fullName evidence="2">TIR domain-containing protein</fullName>
    </recommendedName>
</protein>
<dbReference type="Gramene" id="Solyc05g024377.1.1">
    <property type="protein sequence ID" value="Solyc05g024377.1.1"/>
    <property type="gene ID" value="Solyc05g024377.1"/>
</dbReference>
<dbReference type="PROSITE" id="PS50104">
    <property type="entry name" value="TIR"/>
    <property type="match status" value="1"/>
</dbReference>
<evidence type="ECO:0000259" key="2">
    <source>
        <dbReference type="PROSITE" id="PS50104"/>
    </source>
</evidence>
<keyword evidence="1" id="KW-0520">NAD</keyword>
<dbReference type="PANTHER" id="PTHR32009">
    <property type="entry name" value="TMV RESISTANCE PROTEIN N-LIKE"/>
    <property type="match status" value="1"/>
</dbReference>
<dbReference type="Gene3D" id="3.40.50.10140">
    <property type="entry name" value="Toll/interleukin-1 receptor homology (TIR) domain"/>
    <property type="match status" value="1"/>
</dbReference>
<dbReference type="PANTHER" id="PTHR32009:SF99">
    <property type="entry name" value="TMV RESISTANCE PROTEIN N"/>
    <property type="match status" value="1"/>
</dbReference>
<reference evidence="3" key="2">
    <citation type="submission" date="2019-01" db="UniProtKB">
        <authorList>
            <consortium name="EnsemblPlants"/>
        </authorList>
    </citation>
    <scope>IDENTIFICATION</scope>
    <source>
        <strain evidence="3">cv. Heinz 1706</strain>
    </source>
</reference>
<accession>A0A3Q7GI55</accession>
<dbReference type="InParanoid" id="A0A3Q7GI55"/>
<feature type="domain" description="TIR" evidence="2">
    <location>
        <begin position="1"/>
        <end position="77"/>
    </location>
</feature>
<proteinExistence type="predicted"/>
<evidence type="ECO:0000256" key="1">
    <source>
        <dbReference type="ARBA" id="ARBA00023027"/>
    </source>
</evidence>
<sequence length="77" mass="8952">MNLKSIEESQVALAFSSKNYSMWYLDELVNIMDSKTKYGQTVIPTFYDVDPSEVRNKKESFEEAFAKHESNYKDAVD</sequence>
<reference evidence="3" key="1">
    <citation type="journal article" date="2012" name="Nature">
        <title>The tomato genome sequence provides insights into fleshy fruit evolution.</title>
        <authorList>
            <consortium name="Tomato Genome Consortium"/>
        </authorList>
    </citation>
    <scope>NUCLEOTIDE SEQUENCE [LARGE SCALE GENOMIC DNA]</scope>
    <source>
        <strain evidence="3">cv. Heinz 1706</strain>
    </source>
</reference>
<name>A0A3Q7GI55_SOLLC</name>
<keyword evidence="4" id="KW-1185">Reference proteome</keyword>
<dbReference type="Proteomes" id="UP000004994">
    <property type="component" value="Chromosome 5"/>
</dbReference>